<evidence type="ECO:0000256" key="1">
    <source>
        <dbReference type="SAM" id="MobiDB-lite"/>
    </source>
</evidence>
<dbReference type="PROSITE" id="PS51257">
    <property type="entry name" value="PROKAR_LIPOPROTEIN"/>
    <property type="match status" value="1"/>
</dbReference>
<dbReference type="EMBL" id="JAIBOA010000002">
    <property type="protein sequence ID" value="MBW8481473.1"/>
    <property type="molecule type" value="Genomic_DNA"/>
</dbReference>
<keyword evidence="2" id="KW-0732">Signal</keyword>
<keyword evidence="4" id="KW-1185">Reference proteome</keyword>
<evidence type="ECO:0008006" key="5">
    <source>
        <dbReference type="Google" id="ProtNLM"/>
    </source>
</evidence>
<evidence type="ECO:0000256" key="2">
    <source>
        <dbReference type="SAM" id="SignalP"/>
    </source>
</evidence>
<accession>A0ABS7FM65</accession>
<feature type="region of interest" description="Disordered" evidence="1">
    <location>
        <begin position="27"/>
        <end position="77"/>
    </location>
</feature>
<name>A0ABS7FM65_9ACTN</name>
<feature type="compositionally biased region" description="Low complexity" evidence="1">
    <location>
        <begin position="33"/>
        <end position="70"/>
    </location>
</feature>
<comment type="caution">
    <text evidence="3">The sequence shown here is derived from an EMBL/GenBank/DDBJ whole genome shotgun (WGS) entry which is preliminary data.</text>
</comment>
<evidence type="ECO:0000313" key="4">
    <source>
        <dbReference type="Proteomes" id="UP000774570"/>
    </source>
</evidence>
<feature type="chain" id="PRO_5045407138" description="Alkaline proteinase inhibitor/ Outer membrane lipoprotein Omp19 domain-containing protein" evidence="2">
    <location>
        <begin position="26"/>
        <end position="181"/>
    </location>
</feature>
<dbReference type="RefSeq" id="WP_220163236.1">
    <property type="nucleotide sequence ID" value="NZ_JAIBOA010000002.1"/>
</dbReference>
<sequence>MNIRPPTITALVLLPLLGAGLTACGGSGDHPKAAPASPTPASSAPGTPGAPVPAASPGTPSAPGTPTAKGSGASTFPARFAGTWTGTGLTSGTGTTGPVRIVIKAGATYATGSWGSGHVCKGRYWPASLSGDAIVTHLDGTGGASFCETNGEVTFTLKGGGLAFAASGGNQRPTSGVLSRS</sequence>
<proteinExistence type="predicted"/>
<feature type="signal peptide" evidence="2">
    <location>
        <begin position="1"/>
        <end position="25"/>
    </location>
</feature>
<reference evidence="3 4" key="1">
    <citation type="submission" date="2021-07" db="EMBL/GenBank/DDBJ databases">
        <title>Actinomadura sp. PM05-2 isolated from lichen.</title>
        <authorList>
            <person name="Somphong A."/>
            <person name="Phongsopitanun W."/>
            <person name="Tanasupawat S."/>
            <person name="Peongsungnone V."/>
        </authorList>
    </citation>
    <scope>NUCLEOTIDE SEQUENCE [LARGE SCALE GENOMIC DNA]</scope>
    <source>
        <strain evidence="3 4">PM05-2</strain>
    </source>
</reference>
<organism evidence="3 4">
    <name type="scientific">Actinomadura parmotrematis</name>
    <dbReference type="NCBI Taxonomy" id="2864039"/>
    <lineage>
        <taxon>Bacteria</taxon>
        <taxon>Bacillati</taxon>
        <taxon>Actinomycetota</taxon>
        <taxon>Actinomycetes</taxon>
        <taxon>Streptosporangiales</taxon>
        <taxon>Thermomonosporaceae</taxon>
        <taxon>Actinomadura</taxon>
    </lineage>
</organism>
<evidence type="ECO:0000313" key="3">
    <source>
        <dbReference type="EMBL" id="MBW8481473.1"/>
    </source>
</evidence>
<dbReference type="Proteomes" id="UP000774570">
    <property type="component" value="Unassembled WGS sequence"/>
</dbReference>
<gene>
    <name evidence="3" type="ORF">K1Y72_03755</name>
</gene>
<protein>
    <recommendedName>
        <fullName evidence="5">Alkaline proteinase inhibitor/ Outer membrane lipoprotein Omp19 domain-containing protein</fullName>
    </recommendedName>
</protein>